<dbReference type="RefSeq" id="WP_117672189.1">
    <property type="nucleotide sequence ID" value="NZ_CABOGR010000011.1"/>
</dbReference>
<proteinExistence type="predicted"/>
<keyword evidence="3" id="KW-1185">Reference proteome</keyword>
<organism evidence="2 3">
    <name type="scientific">Phocaeicola plebeius</name>
    <dbReference type="NCBI Taxonomy" id="310297"/>
    <lineage>
        <taxon>Bacteria</taxon>
        <taxon>Pseudomonadati</taxon>
        <taxon>Bacteroidota</taxon>
        <taxon>Bacteroidia</taxon>
        <taxon>Bacteroidales</taxon>
        <taxon>Bacteroidaceae</taxon>
        <taxon>Phocaeicola</taxon>
    </lineage>
</organism>
<dbReference type="EMBL" id="QSQT01000011">
    <property type="protein sequence ID" value="RGK56304.1"/>
    <property type="molecule type" value="Genomic_DNA"/>
</dbReference>
<dbReference type="Pfam" id="PF13676">
    <property type="entry name" value="TIR_2"/>
    <property type="match status" value="1"/>
</dbReference>
<keyword evidence="2" id="KW-0675">Receptor</keyword>
<evidence type="ECO:0000313" key="2">
    <source>
        <dbReference type="EMBL" id="RGK56304.1"/>
    </source>
</evidence>
<comment type="caution">
    <text evidence="2">The sequence shown here is derived from an EMBL/GenBank/DDBJ whole genome shotgun (WGS) entry which is preliminary data.</text>
</comment>
<gene>
    <name evidence="2" type="ORF">DXD04_07275</name>
</gene>
<name>A0A3E4N2P3_9BACT</name>
<dbReference type="InterPro" id="IPR035897">
    <property type="entry name" value="Toll_tir_struct_dom_sf"/>
</dbReference>
<reference evidence="2 3" key="1">
    <citation type="submission" date="2018-08" db="EMBL/GenBank/DDBJ databases">
        <title>A genome reference for cultivated species of the human gut microbiota.</title>
        <authorList>
            <person name="Zou Y."/>
            <person name="Xue W."/>
            <person name="Luo G."/>
        </authorList>
    </citation>
    <scope>NUCLEOTIDE SEQUENCE [LARGE SCALE GENOMIC DNA]</scope>
    <source>
        <strain evidence="2 3">TF10-3AC</strain>
    </source>
</reference>
<dbReference type="GO" id="GO:0007165">
    <property type="term" value="P:signal transduction"/>
    <property type="evidence" value="ECO:0007669"/>
    <property type="project" value="InterPro"/>
</dbReference>
<feature type="domain" description="TIR" evidence="1">
    <location>
        <begin position="1"/>
        <end position="135"/>
    </location>
</feature>
<protein>
    <submittedName>
        <fullName evidence="2">Toll/interleukin-1 receptor domain-containing protein</fullName>
    </submittedName>
</protein>
<dbReference type="Proteomes" id="UP000260862">
    <property type="component" value="Unassembled WGS sequence"/>
</dbReference>
<dbReference type="AlphaFoldDB" id="A0A3E4N2P3"/>
<dbReference type="InterPro" id="IPR016181">
    <property type="entry name" value="Acyl_CoA_acyltransferase"/>
</dbReference>
<dbReference type="SUPFAM" id="SSF52200">
    <property type="entry name" value="Toll/Interleukin receptor TIR domain"/>
    <property type="match status" value="1"/>
</dbReference>
<dbReference type="Gene3D" id="3.40.50.10140">
    <property type="entry name" value="Toll/interleukin-1 receptor homology (TIR) domain"/>
    <property type="match status" value="1"/>
</dbReference>
<sequence length="350" mass="40532">MKKDVFISYSTKDRPLAESLVNFLEGHGFSCFISSRDIPLGATWAPYIIDALEEIKVMVILFTENYNKSVQVDREITVCCDLEKKPVIPLKLSEEPLTGIKKFYLSNINWIDFKGEKEQYDILLKSIIINIGKEAEPNDETKLILDESTYKVHCGKEIPPQMIFEAVEIDKLVYNDSYIGNYDNCVKWWKKNKYIYVMLEDIKTKKIIGYINAMPINNTLYEIIKKGEIIDVTINDENIETYDLPDTYNLYISSVALHPKYHNSGAFKLLYDALILLIIELFKREIYFSKVIADAVSPIGEKLCKYIGMVKCEDSKHQSKIFEGSLLPINIRYTTRLSKKLFDLYKTLNL</sequence>
<dbReference type="SUPFAM" id="SSF55729">
    <property type="entry name" value="Acyl-CoA N-acyltransferases (Nat)"/>
    <property type="match status" value="1"/>
</dbReference>
<evidence type="ECO:0000259" key="1">
    <source>
        <dbReference type="PROSITE" id="PS50104"/>
    </source>
</evidence>
<evidence type="ECO:0000313" key="3">
    <source>
        <dbReference type="Proteomes" id="UP000260862"/>
    </source>
</evidence>
<dbReference type="InterPro" id="IPR000157">
    <property type="entry name" value="TIR_dom"/>
</dbReference>
<dbReference type="PROSITE" id="PS50104">
    <property type="entry name" value="TIR"/>
    <property type="match status" value="1"/>
</dbReference>
<dbReference type="Gene3D" id="3.40.630.30">
    <property type="match status" value="1"/>
</dbReference>
<accession>A0A3E4N2P3</accession>